<accession>A0ABQ6YW77</accession>
<protein>
    <recommendedName>
        <fullName evidence="2">WxL domain-containing protein</fullName>
    </recommendedName>
</protein>
<evidence type="ECO:0000256" key="1">
    <source>
        <dbReference type="SAM" id="SignalP"/>
    </source>
</evidence>
<feature type="chain" id="PRO_5047087400" description="WxL domain-containing protein" evidence="1">
    <location>
        <begin position="24"/>
        <end position="223"/>
    </location>
</feature>
<dbReference type="EMBL" id="MAEL01000054">
    <property type="protein sequence ID" value="KAF1301958.1"/>
    <property type="molecule type" value="Genomic_DNA"/>
</dbReference>
<feature type="signal peptide" evidence="1">
    <location>
        <begin position="1"/>
        <end position="23"/>
    </location>
</feature>
<dbReference type="Pfam" id="PF13731">
    <property type="entry name" value="WxL"/>
    <property type="match status" value="1"/>
</dbReference>
<proteinExistence type="predicted"/>
<keyword evidence="4" id="KW-1185">Reference proteome</keyword>
<sequence>MKKLLFGSLLIVGTLIYTPAALANETNGEVRFTTGGLTLDPYENGSDVTKKLPRDLNFGSHAIQLEKKGEDKWYATSAAGNGVYGDGSTLTKGAIVVRDNRGRTDSSWSLSVQQEEQFTIQSSGKTLGTAELNMKVSDLENNVSSLPRMEGFVDETFKNQSLKTFRFANYSAATILTADTGTGIGETTLPLEVFELVIPEDVVEYEGIYTTTLVWTLNAGTTP</sequence>
<comment type="caution">
    <text evidence="3">The sequence shown here is derived from an EMBL/GenBank/DDBJ whole genome shotgun (WGS) entry which is preliminary data.</text>
</comment>
<evidence type="ECO:0000313" key="3">
    <source>
        <dbReference type="EMBL" id="KAF1301958.1"/>
    </source>
</evidence>
<evidence type="ECO:0000313" key="4">
    <source>
        <dbReference type="Proteomes" id="UP000782705"/>
    </source>
</evidence>
<keyword evidence="1" id="KW-0732">Signal</keyword>
<feature type="domain" description="WxL" evidence="2">
    <location>
        <begin position="53"/>
        <end position="219"/>
    </location>
</feature>
<evidence type="ECO:0000259" key="2">
    <source>
        <dbReference type="Pfam" id="PF13731"/>
    </source>
</evidence>
<name>A0ABQ6YW77_9ENTE</name>
<dbReference type="RefSeq" id="WP_161902939.1">
    <property type="nucleotide sequence ID" value="NZ_MAEL01000054.1"/>
</dbReference>
<gene>
    <name evidence="3" type="ORF">BAU17_00900</name>
</gene>
<reference evidence="3 4" key="1">
    <citation type="submission" date="2016-06" db="EMBL/GenBank/DDBJ databases">
        <title>Four novel species of enterococci isolated from chicken manure.</title>
        <authorList>
            <person name="Van Tyne D."/>
        </authorList>
    </citation>
    <scope>NUCLEOTIDE SEQUENCE [LARGE SCALE GENOMIC DNA]</scope>
    <source>
        <strain evidence="3 4">CU12B</strain>
    </source>
</reference>
<dbReference type="Proteomes" id="UP000782705">
    <property type="component" value="Unassembled WGS sequence"/>
</dbReference>
<organism evidence="3 4">
    <name type="scientific">Candidatus Enterococcus willemsii</name>
    <dbReference type="NCBI Taxonomy" id="1857215"/>
    <lineage>
        <taxon>Bacteria</taxon>
        <taxon>Bacillati</taxon>
        <taxon>Bacillota</taxon>
        <taxon>Bacilli</taxon>
        <taxon>Lactobacillales</taxon>
        <taxon>Enterococcaceae</taxon>
        <taxon>Enterococcus</taxon>
    </lineage>
</organism>
<dbReference type="InterPro" id="IPR027994">
    <property type="entry name" value="WxL_dom"/>
</dbReference>